<sequence>MLAKNLFIFYFFILLHTKGLFSKTLFGINTSRLEKHYTEILFNDNLSNTDRILLANRMSAALIHLNAEKDFGELEKNCKVMDQSQNGSLLLINVTKEAFEFAAKNANERNIVTLGTLCLLWQFSLNLEAKTMLKMNKPLTNTNMHKSNMIDCNLLDQMSETSKQNAKKNVPPNWFGDFRDYLSSIHLYTLNALVNGEEGRQVDSNNKMPAWFADGQQMKGETKISHLLRAMNVRGQMEKLKETKRRIMLTLLSQEDLTRLEMLNPIRMAAGR</sequence>
<reference evidence="3" key="1">
    <citation type="submission" date="2022-11" db="UniProtKB">
        <authorList>
            <consortium name="WormBaseParasite"/>
        </authorList>
    </citation>
    <scope>IDENTIFICATION</scope>
</reference>
<dbReference type="AlphaFoldDB" id="A0A914IBU3"/>
<dbReference type="WBParaSite" id="Gr19_v10_g916.t1">
    <property type="protein sequence ID" value="Gr19_v10_g916.t1"/>
    <property type="gene ID" value="Gr19_v10_g916"/>
</dbReference>
<keyword evidence="1" id="KW-0732">Signal</keyword>
<feature type="chain" id="PRO_5037803497" evidence="1">
    <location>
        <begin position="23"/>
        <end position="272"/>
    </location>
</feature>
<name>A0A914IBU3_GLORO</name>
<feature type="signal peptide" evidence="1">
    <location>
        <begin position="1"/>
        <end position="22"/>
    </location>
</feature>
<dbReference type="Proteomes" id="UP000887572">
    <property type="component" value="Unplaced"/>
</dbReference>
<evidence type="ECO:0000313" key="3">
    <source>
        <dbReference type="WBParaSite" id="Gr19_v10_g916.t1"/>
    </source>
</evidence>
<proteinExistence type="predicted"/>
<evidence type="ECO:0000313" key="2">
    <source>
        <dbReference type="Proteomes" id="UP000887572"/>
    </source>
</evidence>
<accession>A0A914IBU3</accession>
<organism evidence="2 3">
    <name type="scientific">Globodera rostochiensis</name>
    <name type="common">Golden nematode worm</name>
    <name type="synonym">Heterodera rostochiensis</name>
    <dbReference type="NCBI Taxonomy" id="31243"/>
    <lineage>
        <taxon>Eukaryota</taxon>
        <taxon>Metazoa</taxon>
        <taxon>Ecdysozoa</taxon>
        <taxon>Nematoda</taxon>
        <taxon>Chromadorea</taxon>
        <taxon>Rhabditida</taxon>
        <taxon>Tylenchina</taxon>
        <taxon>Tylenchomorpha</taxon>
        <taxon>Tylenchoidea</taxon>
        <taxon>Heteroderidae</taxon>
        <taxon>Heteroderinae</taxon>
        <taxon>Globodera</taxon>
    </lineage>
</organism>
<protein>
    <submittedName>
        <fullName evidence="3">Uncharacterized protein</fullName>
    </submittedName>
</protein>
<evidence type="ECO:0000256" key="1">
    <source>
        <dbReference type="SAM" id="SignalP"/>
    </source>
</evidence>
<keyword evidence="2" id="KW-1185">Reference proteome</keyword>